<dbReference type="RefSeq" id="WP_090365481.1">
    <property type="nucleotide sequence ID" value="NZ_FNEM01000009.1"/>
</dbReference>
<feature type="chain" id="PRO_5011735882" evidence="1">
    <location>
        <begin position="23"/>
        <end position="162"/>
    </location>
</feature>
<organism evidence="2 3">
    <name type="scientific">Ferrimonas sediminum</name>
    <dbReference type="NCBI Taxonomy" id="718193"/>
    <lineage>
        <taxon>Bacteria</taxon>
        <taxon>Pseudomonadati</taxon>
        <taxon>Pseudomonadota</taxon>
        <taxon>Gammaproteobacteria</taxon>
        <taxon>Alteromonadales</taxon>
        <taxon>Ferrimonadaceae</taxon>
        <taxon>Ferrimonas</taxon>
    </lineage>
</organism>
<protein>
    <submittedName>
        <fullName evidence="2">Uncharacterized protein</fullName>
    </submittedName>
</protein>
<dbReference type="OrthoDB" id="5786920at2"/>
<dbReference type="EMBL" id="FNEM01000009">
    <property type="protein sequence ID" value="SDJ53711.1"/>
    <property type="molecule type" value="Genomic_DNA"/>
</dbReference>
<evidence type="ECO:0000256" key="1">
    <source>
        <dbReference type="SAM" id="SignalP"/>
    </source>
</evidence>
<feature type="signal peptide" evidence="1">
    <location>
        <begin position="1"/>
        <end position="22"/>
    </location>
</feature>
<sequence>MRETLLTGFILCVLTLSVQAYAELPEAEFTDQFGYPCHLGQEVTWLLFAHDKAGSHLAMKALESTGALSDPDGRYLVDTSAIPGWVASWFVLPKLRELPYAVCLDPQGVTAGLLAGEPGEVQVYRLHRRQPLQQQGFSRLPALERHLRLLIATSPEAKPLLQ</sequence>
<dbReference type="Proteomes" id="UP000199527">
    <property type="component" value="Unassembled WGS sequence"/>
</dbReference>
<gene>
    <name evidence="2" type="ORF">SAMN04488540_109104</name>
</gene>
<name>A0A1G8UIW5_9GAMM</name>
<evidence type="ECO:0000313" key="3">
    <source>
        <dbReference type="Proteomes" id="UP000199527"/>
    </source>
</evidence>
<accession>A0A1G8UIW5</accession>
<proteinExistence type="predicted"/>
<dbReference type="AlphaFoldDB" id="A0A1G8UIW5"/>
<keyword evidence="3" id="KW-1185">Reference proteome</keyword>
<keyword evidence="1" id="KW-0732">Signal</keyword>
<reference evidence="3" key="1">
    <citation type="submission" date="2016-10" db="EMBL/GenBank/DDBJ databases">
        <authorList>
            <person name="Varghese N."/>
            <person name="Submissions S."/>
        </authorList>
    </citation>
    <scope>NUCLEOTIDE SEQUENCE [LARGE SCALE GENOMIC DNA]</scope>
    <source>
        <strain evidence="3">DSM 23317</strain>
    </source>
</reference>
<evidence type="ECO:0000313" key="2">
    <source>
        <dbReference type="EMBL" id="SDJ53711.1"/>
    </source>
</evidence>